<dbReference type="PANTHER" id="PTHR43233:SF1">
    <property type="entry name" value="FAMILY N-ACETYLTRANSFERASE, PUTATIVE (AFU_ORTHOLOGUE AFUA_6G03350)-RELATED"/>
    <property type="match status" value="1"/>
</dbReference>
<comment type="caution">
    <text evidence="2">The sequence shown here is derived from an EMBL/GenBank/DDBJ whole genome shotgun (WGS) entry which is preliminary data.</text>
</comment>
<dbReference type="EMBL" id="JAPQKI010000002">
    <property type="protein sequence ID" value="KAJ5110411.1"/>
    <property type="molecule type" value="Genomic_DNA"/>
</dbReference>
<dbReference type="SUPFAM" id="SSF55729">
    <property type="entry name" value="Acyl-CoA N-acyltransferases (Nat)"/>
    <property type="match status" value="1"/>
</dbReference>
<accession>A0A9W9G1K1</accession>
<dbReference type="Gene3D" id="3.40.630.30">
    <property type="match status" value="1"/>
</dbReference>
<gene>
    <name evidence="2" type="ORF">N7532_000946</name>
</gene>
<feature type="domain" description="N-acetyltransferase" evidence="1">
    <location>
        <begin position="13"/>
        <end position="151"/>
    </location>
</feature>
<sequence length="151" mass="16334">MSYPAAPALPVGYSFHAGYPDVPQYLHLRAASGLSAKTTSQAAAIATGSWYGCYITYDAPNESPLPIGMGRIIGDGGWYFHIADMAVHPDHQRKGLGDVILKELLRQIHHESPADGKPYITLFADKPGRKLYYKNGFVDSAPGQLGMALKS</sequence>
<evidence type="ECO:0000313" key="3">
    <source>
        <dbReference type="Proteomes" id="UP001149074"/>
    </source>
</evidence>
<reference evidence="2" key="2">
    <citation type="journal article" date="2023" name="IMA Fungus">
        <title>Comparative genomic study of the Penicillium genus elucidates a diverse pangenome and 15 lateral gene transfer events.</title>
        <authorList>
            <person name="Petersen C."/>
            <person name="Sorensen T."/>
            <person name="Nielsen M.R."/>
            <person name="Sondergaard T.E."/>
            <person name="Sorensen J.L."/>
            <person name="Fitzpatrick D.A."/>
            <person name="Frisvad J.C."/>
            <person name="Nielsen K.L."/>
        </authorList>
    </citation>
    <scope>NUCLEOTIDE SEQUENCE</scope>
    <source>
        <strain evidence="2">IBT 30761</strain>
    </source>
</reference>
<dbReference type="GO" id="GO:0016747">
    <property type="term" value="F:acyltransferase activity, transferring groups other than amino-acyl groups"/>
    <property type="evidence" value="ECO:0007669"/>
    <property type="project" value="InterPro"/>
</dbReference>
<reference evidence="2" key="1">
    <citation type="submission" date="2022-11" db="EMBL/GenBank/DDBJ databases">
        <authorList>
            <person name="Petersen C."/>
        </authorList>
    </citation>
    <scope>NUCLEOTIDE SEQUENCE</scope>
    <source>
        <strain evidence="2">IBT 30761</strain>
    </source>
</reference>
<dbReference type="InterPro" id="IPR016181">
    <property type="entry name" value="Acyl_CoA_acyltransferase"/>
</dbReference>
<dbReference type="AlphaFoldDB" id="A0A9W9G1K1"/>
<evidence type="ECO:0000259" key="1">
    <source>
        <dbReference type="PROSITE" id="PS51186"/>
    </source>
</evidence>
<keyword evidence="3" id="KW-1185">Reference proteome</keyword>
<dbReference type="InterPro" id="IPR053144">
    <property type="entry name" value="Acetyltransferase_Butenolide"/>
</dbReference>
<dbReference type="InterPro" id="IPR000182">
    <property type="entry name" value="GNAT_dom"/>
</dbReference>
<evidence type="ECO:0000313" key="2">
    <source>
        <dbReference type="EMBL" id="KAJ5110411.1"/>
    </source>
</evidence>
<organism evidence="2 3">
    <name type="scientific">Penicillium argentinense</name>
    <dbReference type="NCBI Taxonomy" id="1131581"/>
    <lineage>
        <taxon>Eukaryota</taxon>
        <taxon>Fungi</taxon>
        <taxon>Dikarya</taxon>
        <taxon>Ascomycota</taxon>
        <taxon>Pezizomycotina</taxon>
        <taxon>Eurotiomycetes</taxon>
        <taxon>Eurotiomycetidae</taxon>
        <taxon>Eurotiales</taxon>
        <taxon>Aspergillaceae</taxon>
        <taxon>Penicillium</taxon>
    </lineage>
</organism>
<dbReference type="GeneID" id="81352419"/>
<name>A0A9W9G1K1_9EURO</name>
<dbReference type="OrthoDB" id="2744543at2759"/>
<dbReference type="RefSeq" id="XP_056478481.1">
    <property type="nucleotide sequence ID" value="XM_056613440.1"/>
</dbReference>
<dbReference type="CDD" id="cd04301">
    <property type="entry name" value="NAT_SF"/>
    <property type="match status" value="1"/>
</dbReference>
<dbReference type="Proteomes" id="UP001149074">
    <property type="component" value="Unassembled WGS sequence"/>
</dbReference>
<dbReference type="PROSITE" id="PS51186">
    <property type="entry name" value="GNAT"/>
    <property type="match status" value="1"/>
</dbReference>
<protein>
    <submittedName>
        <fullName evidence="2">Acyl-CoA N-acyltransferase</fullName>
    </submittedName>
</protein>
<dbReference type="PANTHER" id="PTHR43233">
    <property type="entry name" value="FAMILY N-ACETYLTRANSFERASE, PUTATIVE (AFU_ORTHOLOGUE AFUA_6G03350)-RELATED"/>
    <property type="match status" value="1"/>
</dbReference>
<dbReference type="Pfam" id="PF13508">
    <property type="entry name" value="Acetyltransf_7"/>
    <property type="match status" value="1"/>
</dbReference>
<proteinExistence type="predicted"/>